<dbReference type="PROSITE" id="PS50075">
    <property type="entry name" value="CARRIER"/>
    <property type="match status" value="3"/>
</dbReference>
<protein>
    <recommendedName>
        <fullName evidence="4">Carrier domain-containing protein</fullName>
    </recommendedName>
</protein>
<dbReference type="InterPro" id="IPR023213">
    <property type="entry name" value="CAT-like_dom_sf"/>
</dbReference>
<dbReference type="FunFam" id="3.30.300.30:FF:000015">
    <property type="entry name" value="Nonribosomal peptide synthase SidD"/>
    <property type="match status" value="3"/>
</dbReference>
<dbReference type="SMART" id="SM00823">
    <property type="entry name" value="PKS_PP"/>
    <property type="match status" value="3"/>
</dbReference>
<dbReference type="PANTHER" id="PTHR45527">
    <property type="entry name" value="NONRIBOSOMAL PEPTIDE SYNTHETASE"/>
    <property type="match status" value="1"/>
</dbReference>
<proteinExistence type="predicted"/>
<keyword evidence="3" id="KW-0597">Phosphoprotein</keyword>
<dbReference type="GO" id="GO:0005737">
    <property type="term" value="C:cytoplasm"/>
    <property type="evidence" value="ECO:0007669"/>
    <property type="project" value="TreeGrafter"/>
</dbReference>
<dbReference type="FunFam" id="2.30.38.10:FF:000001">
    <property type="entry name" value="Non-ribosomal peptide synthetase PvdI"/>
    <property type="match status" value="1"/>
</dbReference>
<dbReference type="Gene3D" id="3.30.559.30">
    <property type="entry name" value="Nonribosomal peptide synthetase, condensation domain"/>
    <property type="match status" value="3"/>
</dbReference>
<keyword evidence="2" id="KW-0596">Phosphopantetheine</keyword>
<dbReference type="Gene3D" id="1.10.1200.10">
    <property type="entry name" value="ACP-like"/>
    <property type="match status" value="3"/>
</dbReference>
<dbReference type="InterPro" id="IPR001242">
    <property type="entry name" value="Condensation_dom"/>
</dbReference>
<dbReference type="InterPro" id="IPR020806">
    <property type="entry name" value="PKS_PP-bd"/>
</dbReference>
<dbReference type="Pfam" id="PF00668">
    <property type="entry name" value="Condensation"/>
    <property type="match status" value="3"/>
</dbReference>
<dbReference type="PROSITE" id="PS00455">
    <property type="entry name" value="AMP_BINDING"/>
    <property type="match status" value="3"/>
</dbReference>
<dbReference type="PANTHER" id="PTHR45527:SF1">
    <property type="entry name" value="FATTY ACID SYNTHASE"/>
    <property type="match status" value="1"/>
</dbReference>
<dbReference type="NCBIfam" id="TIGR01733">
    <property type="entry name" value="AA-adenyl-dom"/>
    <property type="match status" value="3"/>
</dbReference>
<dbReference type="GO" id="GO:0043041">
    <property type="term" value="P:amino acid activation for nonribosomal peptide biosynthetic process"/>
    <property type="evidence" value="ECO:0007669"/>
    <property type="project" value="TreeGrafter"/>
</dbReference>
<dbReference type="FunFam" id="3.40.50.980:FF:000001">
    <property type="entry name" value="Non-ribosomal peptide synthetase"/>
    <property type="match status" value="3"/>
</dbReference>
<dbReference type="InterPro" id="IPR009081">
    <property type="entry name" value="PP-bd_ACP"/>
</dbReference>
<dbReference type="Gene3D" id="1.10.10.1830">
    <property type="entry name" value="Non-ribosomal peptide synthase, adenylation domain"/>
    <property type="match status" value="1"/>
</dbReference>
<dbReference type="Gene3D" id="3.30.300.30">
    <property type="match status" value="3"/>
</dbReference>
<dbReference type="EMBL" id="MAUJ01000014">
    <property type="protein sequence ID" value="OCQ18711.1"/>
    <property type="molecule type" value="Genomic_DNA"/>
</dbReference>
<dbReference type="InterPro" id="IPR025110">
    <property type="entry name" value="AMP-bd_C"/>
</dbReference>
<dbReference type="GO" id="GO:0044550">
    <property type="term" value="P:secondary metabolite biosynthetic process"/>
    <property type="evidence" value="ECO:0007669"/>
    <property type="project" value="TreeGrafter"/>
</dbReference>
<organism evidence="5 6">
    <name type="scientific">Pseudoalteromonas luteoviolacea</name>
    <dbReference type="NCBI Taxonomy" id="43657"/>
    <lineage>
        <taxon>Bacteria</taxon>
        <taxon>Pseudomonadati</taxon>
        <taxon>Pseudomonadota</taxon>
        <taxon>Gammaproteobacteria</taxon>
        <taxon>Alteromonadales</taxon>
        <taxon>Pseudoalteromonadaceae</taxon>
        <taxon>Pseudoalteromonas</taxon>
    </lineage>
</organism>
<dbReference type="Pfam" id="PF00550">
    <property type="entry name" value="PP-binding"/>
    <property type="match status" value="3"/>
</dbReference>
<dbReference type="OrthoDB" id="9757559at2"/>
<dbReference type="CDD" id="cd19531">
    <property type="entry name" value="LCL_NRPS-like"/>
    <property type="match status" value="3"/>
</dbReference>
<dbReference type="Pfam" id="PF00501">
    <property type="entry name" value="AMP-binding"/>
    <property type="match status" value="3"/>
</dbReference>
<reference evidence="6" key="1">
    <citation type="submission" date="2016-07" db="EMBL/GenBank/DDBJ databases">
        <authorList>
            <person name="Florea S."/>
            <person name="Webb J.S."/>
            <person name="Jaromczyk J."/>
            <person name="Schardl C.L."/>
        </authorList>
    </citation>
    <scope>NUCLEOTIDE SEQUENCE [LARGE SCALE GENOMIC DNA]</scope>
    <source>
        <strain evidence="6">IPB1</strain>
    </source>
</reference>
<gene>
    <name evidence="5" type="ORF">A7985_23365</name>
</gene>
<evidence type="ECO:0000313" key="6">
    <source>
        <dbReference type="Proteomes" id="UP000093366"/>
    </source>
</evidence>
<dbReference type="InterPro" id="IPR006162">
    <property type="entry name" value="Ppantetheine_attach_site"/>
</dbReference>
<feature type="domain" description="Carrier" evidence="4">
    <location>
        <begin position="1067"/>
        <end position="1142"/>
    </location>
</feature>
<dbReference type="Pfam" id="PF18563">
    <property type="entry name" value="TubC_N"/>
    <property type="match status" value="1"/>
</dbReference>
<dbReference type="GO" id="GO:0031177">
    <property type="term" value="F:phosphopantetheine binding"/>
    <property type="evidence" value="ECO:0007669"/>
    <property type="project" value="InterPro"/>
</dbReference>
<dbReference type="InterPro" id="IPR010071">
    <property type="entry name" value="AA_adenyl_dom"/>
</dbReference>
<dbReference type="PROSITE" id="PS00012">
    <property type="entry name" value="PHOSPHOPANTETHEINE"/>
    <property type="match status" value="3"/>
</dbReference>
<dbReference type="Gene3D" id="3.30.559.10">
    <property type="entry name" value="Chloramphenicol acetyltransferase-like domain"/>
    <property type="match status" value="3"/>
</dbReference>
<name>A0A1C0TJY3_9GAMM</name>
<comment type="caution">
    <text evidence="5">The sequence shown here is derived from an EMBL/GenBank/DDBJ whole genome shotgun (WGS) entry which is preliminary data.</text>
</comment>
<dbReference type="Pfam" id="PF13193">
    <property type="entry name" value="AMP-binding_C"/>
    <property type="match status" value="3"/>
</dbReference>
<feature type="domain" description="Carrier" evidence="4">
    <location>
        <begin position="3212"/>
        <end position="3289"/>
    </location>
</feature>
<dbReference type="InterPro" id="IPR044894">
    <property type="entry name" value="TubC_N_sf"/>
</dbReference>
<evidence type="ECO:0000259" key="4">
    <source>
        <dbReference type="PROSITE" id="PS50075"/>
    </source>
</evidence>
<sequence length="3307" mass="368269">MKIEALFNQASKAGVYFYLEQNKLKFRAKKGAFSDELKAQVKARKDELHAYLSTLESTESSSALVKSKAPNITPVSRQGDLPMSFSQQRLWFIEQLEGQTPQYNIPAAFHISGELDVAVVERAISTIIERHEVLRTNYAGFEEAFDHEVSEQVMQTIREQFVVPLSVIDLSQEETAAQQQQIAQYVNDDAVKPFNLESDVLLRVTLIKVSEQEHVALFNMHHIASDGWSMGIVVKEFSALYSAYSSGQDNPLSALSIQYADYAAWQRNWLQGEVLASHLAYWKQQLANLPTLHSLPLDKPRPALQTFEGGSVNRFISAPLSNKIQDFCQKQNVTLFMFLHSAYSLLLSQFSGESDIVIGTPVAGRDHQNTEGLIGFFVNTLVLRSNVGVEQSFADYLQGNKQTIIDAYANQQLPFETLVEHLSPARSIAHAPLVQVSINLRKKESTGLNLAGLTLSKIEQSQETTPYELTLNIDETDTGLSLGWKYNSNLFDADSVTEMAISFEQLLEQAIDNAQENVKAIRLLTSQQQAHLNTFTEGEQSQADNTSFIAHTAHHAAQNPHAIAATCQDQTLTYQQLDLASSVLAKELMLHNVKAGDAVGICMARSVDMLTSIVAIHKLGAAFVPLDPELPISRLEFMAKDAQTQCIVTDEFTRTIAEQVSGERLIIVDDISQHSSESSALPAGEVNPSDCAYIIYTSGSTGQPKGVEITHGGLSNYLSHTVDTYLPAHISGTVMSTTLAFDATITSLLAPLYCGKSVEILPSDEQLLDNLAQRISATDASLMFKLTPAHMDALQHQPSMQKNDTAKHVLVIGGEQLLTSTIVEWRDNWLPNSTYVNEYGPTETVVGCSIHTITPECPLEQQQEAAVSIGKPIRNTSLYVMNSEHQPLPIGAIGELYIGGAGVALGYRNRDELTAAQFIEYTDGGASQRLYRTGDLVRWTHQGTLQFIGRNDEQIKLRGYRIEIGEIENTLNAAEFVKEGAVNLCHLDTGAHLVSYIVAAQSDALSDEQKASYTERLKQYLQAHLPAYMVPEIYIYLDTLPLTNNGKVDRKALPLPSSALSSHEYVAPSSDLEQQLCELWRDVLKLDRVGVTDNFFALGGHSLMGTRLISLIRNQLGVEASVRALFEYPTIAEFAANIGALSTEQVLPDIVPVQGNEPLPLSYAQQRLWFIDQMNSGSAQYNMPGAFQLDGQLDINAFEQAVMEVINRHDVLRTSFTSIDGDAQQFIQQNVSLPLTYVDLCELTEADQQAEIAKRIKQDAGLTFDLRKDTLIRLQLIKLNDTRHVVMFNMHHIASDGWSSGVLINEFSELYSAFTQGKPSPLADLKIQYADYAVWQREWLQGEVLEQHLGYWKDTLAGLPEVHNLPLDKQRPTAQKFVGKSFAQHLSNPLRTKLNKYCQSEDVTLFMLLESAFAALISRYSGESDIVIGTAISGRVHKDLEPLIGFFINDLVLRTQVDDKQSFKALLAQNKQTILDAYAHQYVPFEMLVEALSPERHLRHNPIVQIKLDLQNNEQVNLSLPNVELSPVQMENNISRYDLYLSVTETDNGLELDWRYSTELFFDETIANIAQSFAILLDRVVDASECALGELNILDEQQQNTLLTDWNDSDRDYPVGQCLHQIFERQAQLTPDNIAVKYGAESITYKELNEQSNQLAHHLISIGVKPDSLVGLCVERSIEMFIGIFGILKSGGAYVPLDPSYPQDRLTYMLEDSDVDVVVTDSELMSLLELDDRSIVLLDEGMRDMMLGKYSTQDPDPDALGITPNNLIYVIYTSGSTGKPKGVLVEHHSVVNFLYYSAEAFLPDHVEGALVSAPLAFDGTVCTLYTAFFEGKYTELLTASDTDIDQLAKYVFDANKPLLMKLTPAHLEALLAQKEEDDQGDVCTAQHTFVIAGELLTEKNLANWRDKLLPNSQFFNEYGPTEASVGTTVYPANTGYEVPSPSAGVPIGKPLGNAKLYVLNECRQLQPVGVIGELYIGGAGIARGYYKQPQMTDDKFIPDHFTQAADKRLYKTGDLVRWLPDGNIEFVGRVDNQVKLRGFRIELSEIEKHLSAIPGIQESVVVCRDDEGFDKRLVAYLISSEELEQDDEDVLAEQKLALVNRYIDTLKAHLPSYMVPNIFVFMEKFPLSPNGKVNRKGLPMPKEGDLQKTDYVAPRNDTEQQLCEIWQTVLQVDQLSIYDDFFTLGGHSLLATRLISQIRKDIGVDVSVQLLFEQPTIAGFAESMMAFGDAEKLPPINKLDRSKPLPLSFSQQRIWFVEQLESEFGQYNMASAYHMRGQLDLNAFTEAVRRTVARHEILRTTFDTVDGDAVQIAHAEFEPPVFTLDLSHLDAQAQQQAAEEAQREDSVRPFDLTQELPFRVTLLLLGEQEYILQFNMHHIVSDGWSTGIWTAEFAHNYHAVLAGEPLSIDENEIQYADFAQWQRDYLQGDVLSEHLEYWAQQLTDAPAVHQLPMDFQRPEKPTYQGKVLAQRLDTALSEKLAGFAKEQGVTMFTLMHALFSAYMARKSHQTDVVVGTPVANRLQPETERLIGCFVNTVVLRTTCTPSDTFVDYLQGVKATNNEAQTHQALPFEQLVEQLQIPRNTQHSPLFQVMLSMNTNEQTQLALSELSLTPILSEEMPAKFDLTLDVRDNRDGQGNTSGVDLTWIYDKALFKEETIQTFNTDFVAMLEHVLSAPTAKLAELAINSESQVNATLLENVARGIDNPETLTLAHDLVRLQASKTPDAIAVQCSKESLTYKELDEESTQLANYLLAQNVDNEELVGLALDRSCRMIVAVLAVAKAGKAYIPLDPNYPQAMLDHIVADSRLSLLLTQSSLRTLVDEEQLHRVFIDEISEALSKHSKEQLTRETSSHNELSHVIYTSGSTGKPKGVMIERGNVAALVAWSLNAFSAEQTQVVLASTSLCFDLSVFEMYAPLCRGGKVQLVDNILAFSSLTNAAEVTLINTVPSAIRALLDTQAQLGGVHTVNSAGELLHQHIVDALYDCGVHVVNDLYGPSEDTTYSTWCTRQKEGKNTIGQAIEGSYAWVLDEFMQPVPAGTVGELYLSGAGVSRGYLNNPELTAQRYLNLEIAGTPVGRAYRTGDFVQYDQDNNLQYIGRIDEQVKIRGFRIELTVIEQALRQHHHVNVVCVRTNPQNDSQLVAYIQPKEGNEALNQAELLTELRAQIAQSLPGYMAPSHYVFLEAMPLNSNGKIDKSSLPAPSIETHVDVQELPETEIECQLAAIWADLLQQDATKLSIHSNFFEIGGHSLMMVRLLSKIKEHFSIELGLQDIYTEPTIANMAIAIALITGQVSEDHANNPAKEEIEW</sequence>
<dbReference type="NCBIfam" id="NF003417">
    <property type="entry name" value="PRK04813.1"/>
    <property type="match status" value="3"/>
</dbReference>
<evidence type="ECO:0000256" key="2">
    <source>
        <dbReference type="ARBA" id="ARBA00022450"/>
    </source>
</evidence>
<dbReference type="InterPro" id="IPR045851">
    <property type="entry name" value="AMP-bd_C_sf"/>
</dbReference>
<dbReference type="CDD" id="cd05930">
    <property type="entry name" value="A_NRPS"/>
    <property type="match status" value="2"/>
</dbReference>
<evidence type="ECO:0000313" key="5">
    <source>
        <dbReference type="EMBL" id="OCQ18711.1"/>
    </source>
</evidence>
<dbReference type="SUPFAM" id="SSF52777">
    <property type="entry name" value="CoA-dependent acyltransferases"/>
    <property type="match status" value="6"/>
</dbReference>
<evidence type="ECO:0000256" key="3">
    <source>
        <dbReference type="ARBA" id="ARBA00022553"/>
    </source>
</evidence>
<feature type="domain" description="Carrier" evidence="4">
    <location>
        <begin position="2153"/>
        <end position="2228"/>
    </location>
</feature>
<dbReference type="Gene3D" id="2.30.38.10">
    <property type="entry name" value="Luciferase, Domain 3"/>
    <property type="match status" value="3"/>
</dbReference>
<dbReference type="InterPro" id="IPR000873">
    <property type="entry name" value="AMP-dep_synth/lig_dom"/>
</dbReference>
<dbReference type="Proteomes" id="UP000093366">
    <property type="component" value="Unassembled WGS sequence"/>
</dbReference>
<dbReference type="InterPro" id="IPR036736">
    <property type="entry name" value="ACP-like_sf"/>
</dbReference>
<dbReference type="SUPFAM" id="SSF47336">
    <property type="entry name" value="ACP-like"/>
    <property type="match status" value="3"/>
</dbReference>
<dbReference type="FunFam" id="3.30.559.10:FF:000012">
    <property type="entry name" value="Non-ribosomal peptide synthetase"/>
    <property type="match status" value="2"/>
</dbReference>
<accession>A0A1C0TJY3</accession>
<dbReference type="GO" id="GO:0003824">
    <property type="term" value="F:catalytic activity"/>
    <property type="evidence" value="ECO:0007669"/>
    <property type="project" value="InterPro"/>
</dbReference>
<comment type="cofactor">
    <cofactor evidence="1">
        <name>pantetheine 4'-phosphate</name>
        <dbReference type="ChEBI" id="CHEBI:47942"/>
    </cofactor>
</comment>
<dbReference type="SUPFAM" id="SSF56801">
    <property type="entry name" value="Acetyl-CoA synthetase-like"/>
    <property type="match status" value="3"/>
</dbReference>
<dbReference type="FunFam" id="1.10.1200.10:FF:000005">
    <property type="entry name" value="Nonribosomal peptide synthetase 1"/>
    <property type="match status" value="2"/>
</dbReference>
<dbReference type="InterPro" id="IPR041464">
    <property type="entry name" value="TubC_N"/>
</dbReference>
<dbReference type="InterPro" id="IPR020845">
    <property type="entry name" value="AMP-binding_CS"/>
</dbReference>
<dbReference type="RefSeq" id="WP_065792832.1">
    <property type="nucleotide sequence ID" value="NZ_MAUJ01000014.1"/>
</dbReference>
<evidence type="ECO:0000256" key="1">
    <source>
        <dbReference type="ARBA" id="ARBA00001957"/>
    </source>
</evidence>
<dbReference type="Gene3D" id="3.40.50.980">
    <property type="match status" value="6"/>
</dbReference>